<dbReference type="Proteomes" id="UP001232584">
    <property type="component" value="Unassembled WGS sequence"/>
</dbReference>
<protein>
    <recommendedName>
        <fullName evidence="3">Lipoprotein</fullName>
    </recommendedName>
</protein>
<proteinExistence type="predicted"/>
<name>A0ABU0MWJ8_9FIRM</name>
<comment type="caution">
    <text evidence="1">The sequence shown here is derived from an EMBL/GenBank/DDBJ whole genome shotgun (WGS) entry which is preliminary data.</text>
</comment>
<gene>
    <name evidence="1" type="ORF">QOZ92_000393</name>
</gene>
<evidence type="ECO:0008006" key="3">
    <source>
        <dbReference type="Google" id="ProtNLM"/>
    </source>
</evidence>
<dbReference type="RefSeq" id="WP_307502159.1">
    <property type="nucleotide sequence ID" value="NZ_BAAACE010000026.1"/>
</dbReference>
<evidence type="ECO:0000313" key="2">
    <source>
        <dbReference type="Proteomes" id="UP001232584"/>
    </source>
</evidence>
<keyword evidence="2" id="KW-1185">Reference proteome</keyword>
<reference evidence="1 2" key="1">
    <citation type="submission" date="2023-07" db="EMBL/GenBank/DDBJ databases">
        <title>Genomic Encyclopedia of Type Strains, Phase IV (KMG-IV): sequencing the most valuable type-strain genomes for metagenomic binning, comparative biology and taxonomic classification.</title>
        <authorList>
            <person name="Goeker M."/>
        </authorList>
    </citation>
    <scope>NUCLEOTIDE SEQUENCE [LARGE SCALE GENOMIC DNA]</scope>
    <source>
        <strain evidence="1 2">DSM 15049</strain>
    </source>
</reference>
<evidence type="ECO:0000313" key="1">
    <source>
        <dbReference type="EMBL" id="MDQ0555283.1"/>
    </source>
</evidence>
<sequence length="150" mass="16717">MKKLLFLLFIIIIFNVGCSKQVVENRAEVEKIIPHGLETDTGSGSVIVTTNVSNSEDGSIPIIYTDEKKGLGQLGLSSKNFDDSRSSYIYIDGKLNTIEKLGESSSVTLTICDENLKEGKHKIEVVQFDNDKTNGTPITYKDCDYEIYKR</sequence>
<accession>A0ABU0MWJ8</accession>
<organism evidence="1 2">
    <name type="scientific">Paraclostridium ghonii</name>
    <dbReference type="NCBI Taxonomy" id="29358"/>
    <lineage>
        <taxon>Bacteria</taxon>
        <taxon>Bacillati</taxon>
        <taxon>Bacillota</taxon>
        <taxon>Clostridia</taxon>
        <taxon>Peptostreptococcales</taxon>
        <taxon>Peptostreptococcaceae</taxon>
        <taxon>Paraclostridium</taxon>
    </lineage>
</organism>
<dbReference type="EMBL" id="JAUSWG010000001">
    <property type="protein sequence ID" value="MDQ0555283.1"/>
    <property type="molecule type" value="Genomic_DNA"/>
</dbReference>